<evidence type="ECO:0000313" key="2">
    <source>
        <dbReference type="EMBL" id="TGN73393.1"/>
    </source>
</evidence>
<proteinExistence type="predicted"/>
<gene>
    <name evidence="2" type="ORF">E5082_32085</name>
</gene>
<evidence type="ECO:0000256" key="1">
    <source>
        <dbReference type="SAM" id="MobiDB-lite"/>
    </source>
</evidence>
<feature type="compositionally biased region" description="Basic residues" evidence="1">
    <location>
        <begin position="48"/>
        <end position="60"/>
    </location>
</feature>
<feature type="compositionally biased region" description="Polar residues" evidence="1">
    <location>
        <begin position="80"/>
        <end position="106"/>
    </location>
</feature>
<feature type="compositionally biased region" description="Basic and acidic residues" evidence="1">
    <location>
        <begin position="7"/>
        <end position="23"/>
    </location>
</feature>
<keyword evidence="3" id="KW-1185">Reference proteome</keyword>
<accession>A0A4Z1CWV5</accession>
<dbReference type="EMBL" id="SRRU01000021">
    <property type="protein sequence ID" value="TGN73393.1"/>
    <property type="molecule type" value="Genomic_DNA"/>
</dbReference>
<dbReference type="Proteomes" id="UP000298513">
    <property type="component" value="Unassembled WGS sequence"/>
</dbReference>
<dbReference type="AlphaFoldDB" id="A0A4Z1CWV5"/>
<comment type="caution">
    <text evidence="2">The sequence shown here is derived from an EMBL/GenBank/DDBJ whole genome shotgun (WGS) entry which is preliminary data.</text>
</comment>
<protein>
    <submittedName>
        <fullName evidence="2">Uncharacterized protein</fullName>
    </submittedName>
</protein>
<reference evidence="2 3" key="1">
    <citation type="submission" date="2019-04" db="EMBL/GenBank/DDBJ databases">
        <title>Streptomyces sp. nov. Bv016 isolated from bark of Buahinia variegata.</title>
        <authorList>
            <person name="Kanchanasin P."/>
            <person name="Tanasupawat S."/>
            <person name="Yuki M."/>
            <person name="Kudo T."/>
        </authorList>
    </citation>
    <scope>NUCLEOTIDE SEQUENCE [LARGE SCALE GENOMIC DNA]</scope>
    <source>
        <strain evidence="2 3">JCM 4765</strain>
    </source>
</reference>
<name>A0A4Z1CWV5_STRGP</name>
<organism evidence="2 3">
    <name type="scientific">Streptomyces griseoluteus</name>
    <dbReference type="NCBI Taxonomy" id="29306"/>
    <lineage>
        <taxon>Bacteria</taxon>
        <taxon>Bacillati</taxon>
        <taxon>Actinomycetota</taxon>
        <taxon>Actinomycetes</taxon>
        <taxon>Kitasatosporales</taxon>
        <taxon>Streptomycetaceae</taxon>
        <taxon>Streptomyces</taxon>
    </lineage>
</organism>
<feature type="region of interest" description="Disordered" evidence="1">
    <location>
        <begin position="1"/>
        <end position="106"/>
    </location>
</feature>
<evidence type="ECO:0000313" key="3">
    <source>
        <dbReference type="Proteomes" id="UP000298513"/>
    </source>
</evidence>
<sequence>MCSPFEESERGCRTDDVARKEPAAEAACLRAATPPEPEPDQEPGKLRGLFRRRGRPHRVTPSHSAGTSLRGLRRRPINAPDSSTTSTRGSAYGTTTSAHSPTTPGP</sequence>